<dbReference type="Pfam" id="PF01057">
    <property type="entry name" value="Parvo_NS1"/>
    <property type="match status" value="1"/>
</dbReference>
<dbReference type="Gene3D" id="3.40.50.300">
    <property type="entry name" value="P-loop containing nucleotide triphosphate hydrolases"/>
    <property type="match status" value="1"/>
</dbReference>
<dbReference type="EMBL" id="BGPR01190350">
    <property type="protein sequence ID" value="GBM89509.1"/>
    <property type="molecule type" value="Genomic_DNA"/>
</dbReference>
<keyword evidence="4" id="KW-1185">Reference proteome</keyword>
<sequence length="353" mass="40627">VELEHQNQFSKALDFKKIIDTIITKTIFDPQEIFEHITKDYCYASTPDQLKSFVIDSIALVNQKILSESILELCHRFVTHPENYYTVKESAELIEEWCRYQNINAAGFALNWINCLDRQVLNKNSLYFQGSPESETISIIRSIAEACIFFGEVDRETTGYTYAWEECFEKRCIIMREPIYDERMFDNLQEILKGVGSLAPHRQSILKYLRPTPVIICSNKNDWESDPYLQSIQSSFIESYVDLKPFLKLNYDHWLLHPATVVEQATENIVSCSEDTLERPMDCEALVIDISSDSGDEIELNNPINSVSSLVLFFGSPNPRSEDISVRSMDSNCETFADDLPSESRDEINIINS</sequence>
<dbReference type="AlphaFoldDB" id="A0A4Y2JJ91"/>
<dbReference type="EMBL" id="BGPR01190320">
    <property type="protein sequence ID" value="GBM89439.1"/>
    <property type="molecule type" value="Genomic_DNA"/>
</dbReference>
<feature type="domain" description="Parvovirus non-structural protein 1 helicase" evidence="1">
    <location>
        <begin position="14"/>
        <end position="221"/>
    </location>
</feature>
<dbReference type="Proteomes" id="UP000499080">
    <property type="component" value="Unassembled WGS sequence"/>
</dbReference>
<dbReference type="InterPro" id="IPR001257">
    <property type="entry name" value="Parvovirus_NS1_helicase"/>
</dbReference>
<evidence type="ECO:0000313" key="4">
    <source>
        <dbReference type="Proteomes" id="UP000499080"/>
    </source>
</evidence>
<comment type="caution">
    <text evidence="3">The sequence shown here is derived from an EMBL/GenBank/DDBJ whole genome shotgun (WGS) entry which is preliminary data.</text>
</comment>
<organism evidence="3 4">
    <name type="scientific">Araneus ventricosus</name>
    <name type="common">Orbweaver spider</name>
    <name type="synonym">Epeira ventricosa</name>
    <dbReference type="NCBI Taxonomy" id="182803"/>
    <lineage>
        <taxon>Eukaryota</taxon>
        <taxon>Metazoa</taxon>
        <taxon>Ecdysozoa</taxon>
        <taxon>Arthropoda</taxon>
        <taxon>Chelicerata</taxon>
        <taxon>Arachnida</taxon>
        <taxon>Araneae</taxon>
        <taxon>Araneomorphae</taxon>
        <taxon>Entelegynae</taxon>
        <taxon>Araneoidea</taxon>
        <taxon>Araneidae</taxon>
        <taxon>Araneus</taxon>
    </lineage>
</organism>
<feature type="non-terminal residue" evidence="3">
    <location>
        <position position="353"/>
    </location>
</feature>
<protein>
    <recommendedName>
        <fullName evidence="1">Parvovirus non-structural protein 1 helicase domain-containing protein</fullName>
    </recommendedName>
</protein>
<dbReference type="GO" id="GO:0019079">
    <property type="term" value="P:viral genome replication"/>
    <property type="evidence" value="ECO:0007669"/>
    <property type="project" value="InterPro"/>
</dbReference>
<reference evidence="3 4" key="1">
    <citation type="journal article" date="2019" name="Sci. Rep.">
        <title>Orb-weaving spider Araneus ventricosus genome elucidates the spidroin gene catalogue.</title>
        <authorList>
            <person name="Kono N."/>
            <person name="Nakamura H."/>
            <person name="Ohtoshi R."/>
            <person name="Moran D.A.P."/>
            <person name="Shinohara A."/>
            <person name="Yoshida Y."/>
            <person name="Fujiwara M."/>
            <person name="Mori M."/>
            <person name="Tomita M."/>
            <person name="Arakawa K."/>
        </authorList>
    </citation>
    <scope>NUCLEOTIDE SEQUENCE [LARGE SCALE GENOMIC DNA]</scope>
</reference>
<name>A0A4Y2JJ91_ARAVE</name>
<gene>
    <name evidence="2" type="ORF">AVEN_10602_1</name>
    <name evidence="3" type="ORF">AVEN_173731_1</name>
</gene>
<dbReference type="OrthoDB" id="8008816at2759"/>
<dbReference type="SUPFAM" id="SSF52540">
    <property type="entry name" value="P-loop containing nucleoside triphosphate hydrolases"/>
    <property type="match status" value="1"/>
</dbReference>
<feature type="non-terminal residue" evidence="3">
    <location>
        <position position="1"/>
    </location>
</feature>
<proteinExistence type="predicted"/>
<evidence type="ECO:0000313" key="2">
    <source>
        <dbReference type="EMBL" id="GBM89439.1"/>
    </source>
</evidence>
<evidence type="ECO:0000313" key="3">
    <source>
        <dbReference type="EMBL" id="GBM89509.1"/>
    </source>
</evidence>
<accession>A0A4Y2JJ91</accession>
<evidence type="ECO:0000259" key="1">
    <source>
        <dbReference type="Pfam" id="PF01057"/>
    </source>
</evidence>
<dbReference type="InterPro" id="IPR027417">
    <property type="entry name" value="P-loop_NTPase"/>
</dbReference>